<evidence type="ECO:0000313" key="1">
    <source>
        <dbReference type="EMBL" id="QED27664.1"/>
    </source>
</evidence>
<reference evidence="1 2" key="1">
    <citation type="submission" date="2019-08" db="EMBL/GenBank/DDBJ databases">
        <authorList>
            <person name="Liang Q."/>
        </authorList>
    </citation>
    <scope>NUCLEOTIDE SEQUENCE [LARGE SCALE GENOMIC DNA]</scope>
    <source>
        <strain evidence="1 2">V1718</strain>
    </source>
</reference>
<gene>
    <name evidence="1" type="ORF">FRD01_10555</name>
</gene>
<evidence type="ECO:0000313" key="2">
    <source>
        <dbReference type="Proteomes" id="UP000321595"/>
    </source>
</evidence>
<dbReference type="EMBL" id="CP042467">
    <property type="protein sequence ID" value="QED27664.1"/>
    <property type="molecule type" value="Genomic_DNA"/>
</dbReference>
<dbReference type="InterPro" id="IPR036465">
    <property type="entry name" value="vWFA_dom_sf"/>
</dbReference>
<name>A0A5B8XQ73_9DELT</name>
<dbReference type="SUPFAM" id="SSF53300">
    <property type="entry name" value="vWA-like"/>
    <property type="match status" value="2"/>
</dbReference>
<dbReference type="Gene3D" id="3.40.50.410">
    <property type="entry name" value="von Willebrand factor, type A domain"/>
    <property type="match status" value="1"/>
</dbReference>
<organism evidence="1 2">
    <name type="scientific">Microvenator marinus</name>
    <dbReference type="NCBI Taxonomy" id="2600177"/>
    <lineage>
        <taxon>Bacteria</taxon>
        <taxon>Deltaproteobacteria</taxon>
        <taxon>Bradymonadales</taxon>
        <taxon>Microvenatoraceae</taxon>
        <taxon>Microvenator</taxon>
    </lineage>
</organism>
<dbReference type="RefSeq" id="WP_146959401.1">
    <property type="nucleotide sequence ID" value="NZ_CP042467.1"/>
</dbReference>
<sequence length="447" mass="48106">MAEVWVSLAAMQSWNVNNLRTRNSHHKRTKLACTLMLLLGCGTDAQTPAEPGPEAPVKLADTDGDGIFDATETILGTNPDSPSSVCVTESWQAGLQTRPVDIIFVIDNSGSMREEIAAIRANINTNFAQVMENAGVDYRVIVISSHGEGNAFDADICVEAPLSGTQCNPVPDTPANSERLFHYDTRIGSDDSLRRVLSTYSQSDPHGLAPGGWGGWLRENAFKVFIEFTDDDSSMSALAFDEALLALAGSPFGTAGSRNYVFHSVVGLSPKETAAPYVPGEPLQPFVCGTAENNGEEYQRLSLVTGGLRYPVCDAESYNAIFNAAALEIVEVSSIACSLPFLSPPEGFRIDDSRLAFELRLPTSEFTISRVDSASSCTEHAFYLSDFGMELCPQTCALIKAAQSGELRALAECDVQTCDSPTPEVCNDGIDNDCNGFTDTQDLNCFL</sequence>
<protein>
    <submittedName>
        <fullName evidence="1">VWA domain-containing protein</fullName>
    </submittedName>
</protein>
<dbReference type="AlphaFoldDB" id="A0A5B8XQ73"/>
<keyword evidence="2" id="KW-1185">Reference proteome</keyword>
<accession>A0A5B8XQ73</accession>
<proteinExistence type="predicted"/>
<dbReference type="OrthoDB" id="5493134at2"/>
<dbReference type="KEGG" id="bbae:FRD01_10555"/>
<dbReference type="Proteomes" id="UP000321595">
    <property type="component" value="Chromosome"/>
</dbReference>